<evidence type="ECO:0000313" key="4">
    <source>
        <dbReference type="Proteomes" id="UP000825729"/>
    </source>
</evidence>
<proteinExistence type="predicted"/>
<dbReference type="Proteomes" id="UP000825729">
    <property type="component" value="Unassembled WGS sequence"/>
</dbReference>
<feature type="region of interest" description="Disordered" evidence="1">
    <location>
        <begin position="616"/>
        <end position="643"/>
    </location>
</feature>
<dbReference type="PROSITE" id="PS50897">
    <property type="entry name" value="CTLH"/>
    <property type="match status" value="2"/>
</dbReference>
<sequence length="687" mass="76193">MDSLPVNWEALDSLVVDFAKSENLLEDAPSSASQPSSPSSSSYRSRLLIRQIRRAVEVGNVDAAIDLLRHHAPNVLEDHRLLFRLQKQKFIELLRRGTAADRDAAIECLRTSLAPCALNAYPEAYEEFKHVLLAFIFDKEDQNSPVANEWSEKRRLEIAGLLASVLRAHLHAYDPLFSMTLRYLISIHKGFCFRQGIPSPISDLTERLLLEERDSPAIPQESLYEAPPFDEVDIQALAHAVELTRQGAVDSLKFAKGDLFQAFQNELCRMRLDIPMLDELVHEYCIYRGIVDSGLASTTDLKITEPLESSSSRGCTSPNIECGTCKSSDGEMSSVTTEAVRSHGIDFELRFASEPHGEDCSTSEPHGESPCRRPHKIRSYATTDGSRRKRWRGRVEKSEASSDVSVVDSFQNEVAFMKVSGNVIEGNQVSSILSSTKSNQKYEIILEIRELARKGKAAEVVDEVNAMDPNFFVQNPVLLFQLKQVEFLKLVSSGDHAGALKVASSYMGPLATSNRDLLKPLKETLLTLLTPSGDAPSKGVPLSVLATSLQVAMGRKLGIEEPQLMKIMRATLHTHNEWFRLQMCDDRFEGLLKIDCLKEIDAPLCMDAPSKTITEASTHGSQITVSSTNRMSEDGSSPNQLSSREAACDETAILKVMEFLALPRADAIHLLAQYNGNAETVIQQIFA</sequence>
<comment type="caution">
    <text evidence="3">The sequence shown here is derived from an EMBL/GenBank/DDBJ whole genome shotgun (WGS) entry which is preliminary data.</text>
</comment>
<dbReference type="InterPro" id="IPR006595">
    <property type="entry name" value="CTLH_C"/>
</dbReference>
<evidence type="ECO:0000259" key="2">
    <source>
        <dbReference type="PROSITE" id="PS50897"/>
    </source>
</evidence>
<gene>
    <name evidence="3" type="ORF">H6P81_010895</name>
</gene>
<evidence type="ECO:0000256" key="1">
    <source>
        <dbReference type="SAM" id="MobiDB-lite"/>
    </source>
</evidence>
<dbReference type="PANTHER" id="PTHR12864">
    <property type="entry name" value="RAN BINDING PROTEIN 9-RELATED"/>
    <property type="match status" value="1"/>
</dbReference>
<dbReference type="EMBL" id="JAINDJ010000004">
    <property type="protein sequence ID" value="KAG9450930.1"/>
    <property type="molecule type" value="Genomic_DNA"/>
</dbReference>
<accession>A0AAV7EQ23</accession>
<dbReference type="InterPro" id="IPR050618">
    <property type="entry name" value="Ubq-SigPath_Reg"/>
</dbReference>
<protein>
    <recommendedName>
        <fullName evidence="2">CTLH domain-containing protein</fullName>
    </recommendedName>
</protein>
<feature type="domain" description="CTLH" evidence="2">
    <location>
        <begin position="441"/>
        <end position="498"/>
    </location>
</feature>
<dbReference type="AlphaFoldDB" id="A0AAV7EQ23"/>
<name>A0AAV7EQ23_ARIFI</name>
<dbReference type="InterPro" id="IPR024964">
    <property type="entry name" value="CTLH/CRA"/>
</dbReference>
<dbReference type="Pfam" id="PF10607">
    <property type="entry name" value="CTLH"/>
    <property type="match status" value="1"/>
</dbReference>
<feature type="domain" description="CTLH" evidence="2">
    <location>
        <begin position="45"/>
        <end position="101"/>
    </location>
</feature>
<evidence type="ECO:0000313" key="3">
    <source>
        <dbReference type="EMBL" id="KAG9450930.1"/>
    </source>
</evidence>
<dbReference type="SMART" id="SM00668">
    <property type="entry name" value="CTLH"/>
    <property type="match status" value="2"/>
</dbReference>
<feature type="compositionally biased region" description="Basic and acidic residues" evidence="1">
    <location>
        <begin position="355"/>
        <end position="371"/>
    </location>
</feature>
<reference evidence="3 4" key="1">
    <citation type="submission" date="2021-07" db="EMBL/GenBank/DDBJ databases">
        <title>The Aristolochia fimbriata genome: insights into angiosperm evolution, floral development and chemical biosynthesis.</title>
        <authorList>
            <person name="Jiao Y."/>
        </authorList>
    </citation>
    <scope>NUCLEOTIDE SEQUENCE [LARGE SCALE GENOMIC DNA]</scope>
    <source>
        <strain evidence="3">IBCAS-2021</strain>
        <tissue evidence="3">Leaf</tissue>
    </source>
</reference>
<feature type="region of interest" description="Disordered" evidence="1">
    <location>
        <begin position="355"/>
        <end position="394"/>
    </location>
</feature>
<keyword evidence="4" id="KW-1185">Reference proteome</keyword>
<organism evidence="3 4">
    <name type="scientific">Aristolochia fimbriata</name>
    <name type="common">White veined hardy Dutchman's pipe vine</name>
    <dbReference type="NCBI Taxonomy" id="158543"/>
    <lineage>
        <taxon>Eukaryota</taxon>
        <taxon>Viridiplantae</taxon>
        <taxon>Streptophyta</taxon>
        <taxon>Embryophyta</taxon>
        <taxon>Tracheophyta</taxon>
        <taxon>Spermatophyta</taxon>
        <taxon>Magnoliopsida</taxon>
        <taxon>Magnoliidae</taxon>
        <taxon>Piperales</taxon>
        <taxon>Aristolochiaceae</taxon>
        <taxon>Aristolochia</taxon>
    </lineage>
</organism>